<keyword evidence="2" id="KW-1185">Reference proteome</keyword>
<dbReference type="AlphaFoldDB" id="A0A0V0ZHW1"/>
<name>A0A0V0ZHW1_9BILA</name>
<organism evidence="1 2">
    <name type="scientific">Trichinella patagoniensis</name>
    <dbReference type="NCBI Taxonomy" id="990121"/>
    <lineage>
        <taxon>Eukaryota</taxon>
        <taxon>Metazoa</taxon>
        <taxon>Ecdysozoa</taxon>
        <taxon>Nematoda</taxon>
        <taxon>Enoplea</taxon>
        <taxon>Dorylaimia</taxon>
        <taxon>Trichinellida</taxon>
        <taxon>Trichinellidae</taxon>
        <taxon>Trichinella</taxon>
    </lineage>
</organism>
<evidence type="ECO:0000313" key="2">
    <source>
        <dbReference type="Proteomes" id="UP000054783"/>
    </source>
</evidence>
<sequence>MLLLFLSQQLHAVALVKSFTLFSCTVATVYHTLTYSTLVFPFFDLSVFLPSCWLRKKDGRFWKVPRQTNPNLLNKRPLKFACAYLNTQASSPSGTPLKRQQDG</sequence>
<dbReference type="Proteomes" id="UP000054783">
    <property type="component" value="Unassembled WGS sequence"/>
</dbReference>
<comment type="caution">
    <text evidence="1">The sequence shown here is derived from an EMBL/GenBank/DDBJ whole genome shotgun (WGS) entry which is preliminary data.</text>
</comment>
<dbReference type="EMBL" id="JYDQ01000172">
    <property type="protein sequence ID" value="KRY12145.1"/>
    <property type="molecule type" value="Genomic_DNA"/>
</dbReference>
<reference evidence="1 2" key="1">
    <citation type="submission" date="2015-01" db="EMBL/GenBank/DDBJ databases">
        <title>Evolution of Trichinella species and genotypes.</title>
        <authorList>
            <person name="Korhonen P.K."/>
            <person name="Edoardo P."/>
            <person name="Giuseppe L.R."/>
            <person name="Gasser R.B."/>
        </authorList>
    </citation>
    <scope>NUCLEOTIDE SEQUENCE [LARGE SCALE GENOMIC DNA]</scope>
    <source>
        <strain evidence="1">ISS2496</strain>
    </source>
</reference>
<gene>
    <name evidence="1" type="ORF">T12_10200</name>
</gene>
<protein>
    <submittedName>
        <fullName evidence="1">Uncharacterized protein</fullName>
    </submittedName>
</protein>
<accession>A0A0V0ZHW1</accession>
<evidence type="ECO:0000313" key="1">
    <source>
        <dbReference type="EMBL" id="KRY12145.1"/>
    </source>
</evidence>
<proteinExistence type="predicted"/>